<organism evidence="1 2">
    <name type="scientific">Purpureocillium lilacinum</name>
    <name type="common">Paecilomyces lilacinus</name>
    <dbReference type="NCBI Taxonomy" id="33203"/>
    <lineage>
        <taxon>Eukaryota</taxon>
        <taxon>Fungi</taxon>
        <taxon>Dikarya</taxon>
        <taxon>Ascomycota</taxon>
        <taxon>Pezizomycotina</taxon>
        <taxon>Sordariomycetes</taxon>
        <taxon>Hypocreomycetidae</taxon>
        <taxon>Hypocreales</taxon>
        <taxon>Ophiocordycipitaceae</taxon>
        <taxon>Purpureocillium</taxon>
    </lineage>
</organism>
<reference evidence="1" key="1">
    <citation type="submission" date="2024-12" db="EMBL/GenBank/DDBJ databases">
        <title>Comparative genomics and development of molecular markers within Purpureocillium lilacinum and among Purpureocillium species.</title>
        <authorList>
            <person name="Yeh Z.-Y."/>
            <person name="Ni N.-T."/>
            <person name="Lo P.-H."/>
            <person name="Mushyakhwo K."/>
            <person name="Lin C.-F."/>
            <person name="Nai Y.-S."/>
        </authorList>
    </citation>
    <scope>NUCLEOTIDE SEQUENCE</scope>
    <source>
        <strain evidence="1">NCHU-NPUST-175</strain>
    </source>
</reference>
<accession>A0ACC4E4U6</accession>
<evidence type="ECO:0000313" key="1">
    <source>
        <dbReference type="EMBL" id="KAL3963661.1"/>
    </source>
</evidence>
<sequence>MDIDEPDRRPPTWDVFSLISSASYSPSALRHLPQPVPNDLPPDLDSSVFTFEDAFEDLLAVSQSQPLPDITAKYDQRRLLRQMFPNGEPTWFWMRRLQSQGLVESPSRGRFFRALRPDWDGFHRELDRRAAEVWRGATGGSGDEDDDDEDAGDLFHEIGRAFKQIERGFSDEGRAVSQDTPEADDVSQRRDRRHPDTFDDLFSSISSSFAHGQKSWETFLKTIADQSAALEKRKDASLADGDTKQVETRDEYVDRFGYLHSTVTRKTLDKDGNEIGRETYVTMRPAEKSAPEQHQLDNYPKEELDHAEEPRMKTGRTSLAGSGSDPPELAHFITTPFIYLHINYRAGYTSLELTLASIVVRCTCNQHGILLYERDNESIEAAHWQREAPCPE</sequence>
<comment type="caution">
    <text evidence="1">The sequence shown here is derived from an EMBL/GenBank/DDBJ whole genome shotgun (WGS) entry which is preliminary data.</text>
</comment>
<protein>
    <submittedName>
        <fullName evidence="1">Uncharacterized protein</fullName>
    </submittedName>
</protein>
<gene>
    <name evidence="1" type="ORF">ACCO45_000665</name>
</gene>
<proteinExistence type="predicted"/>
<dbReference type="EMBL" id="JBGNUJ010000002">
    <property type="protein sequence ID" value="KAL3963661.1"/>
    <property type="molecule type" value="Genomic_DNA"/>
</dbReference>
<evidence type="ECO:0000313" key="2">
    <source>
        <dbReference type="Proteomes" id="UP001638806"/>
    </source>
</evidence>
<name>A0ACC4E4U6_PURLI</name>
<dbReference type="Proteomes" id="UP001638806">
    <property type="component" value="Unassembled WGS sequence"/>
</dbReference>
<keyword evidence="2" id="KW-1185">Reference proteome</keyword>